<dbReference type="SUPFAM" id="SSF161098">
    <property type="entry name" value="MetI-like"/>
    <property type="match status" value="1"/>
</dbReference>
<feature type="domain" description="ABC transmembrane type-1" evidence="8">
    <location>
        <begin position="106"/>
        <end position="309"/>
    </location>
</feature>
<keyword evidence="4 7" id="KW-0812">Transmembrane</keyword>
<dbReference type="InterPro" id="IPR035906">
    <property type="entry name" value="MetI-like_sf"/>
</dbReference>
<protein>
    <submittedName>
        <fullName evidence="9">ABC transporter permease</fullName>
    </submittedName>
</protein>
<dbReference type="Pfam" id="PF00528">
    <property type="entry name" value="BPD_transp_1"/>
    <property type="match status" value="1"/>
</dbReference>
<feature type="transmembrane region" description="Helical" evidence="7">
    <location>
        <begin position="290"/>
        <end position="309"/>
    </location>
</feature>
<evidence type="ECO:0000256" key="7">
    <source>
        <dbReference type="RuleBase" id="RU363032"/>
    </source>
</evidence>
<evidence type="ECO:0000256" key="5">
    <source>
        <dbReference type="ARBA" id="ARBA00022989"/>
    </source>
</evidence>
<keyword evidence="5 7" id="KW-1133">Transmembrane helix</keyword>
<reference evidence="9" key="1">
    <citation type="submission" date="2023-04" db="EMBL/GenBank/DDBJ databases">
        <title>Completed genome of Mycoplasma lagogenitalium type strain 12MS.</title>
        <authorList>
            <person name="Spergser J."/>
        </authorList>
    </citation>
    <scope>NUCLEOTIDE SEQUENCE</scope>
    <source>
        <strain evidence="9">12MS</strain>
    </source>
</reference>
<evidence type="ECO:0000256" key="1">
    <source>
        <dbReference type="ARBA" id="ARBA00004651"/>
    </source>
</evidence>
<dbReference type="EMBL" id="CP122979">
    <property type="protein sequence ID" value="WGI36833.1"/>
    <property type="molecule type" value="Genomic_DNA"/>
</dbReference>
<organism evidence="9 10">
    <name type="scientific">Mesomycoplasma lagogenitalium</name>
    <dbReference type="NCBI Taxonomy" id="171286"/>
    <lineage>
        <taxon>Bacteria</taxon>
        <taxon>Bacillati</taxon>
        <taxon>Mycoplasmatota</taxon>
        <taxon>Mycoplasmoidales</taxon>
        <taxon>Metamycoplasmataceae</taxon>
        <taxon>Mesomycoplasma</taxon>
    </lineage>
</organism>
<dbReference type="PANTHER" id="PTHR30465:SF0">
    <property type="entry name" value="OLIGOPEPTIDE TRANSPORT SYSTEM PERMEASE PROTEIN APPB"/>
    <property type="match status" value="1"/>
</dbReference>
<evidence type="ECO:0000256" key="2">
    <source>
        <dbReference type="ARBA" id="ARBA00022448"/>
    </source>
</evidence>
<comment type="similarity">
    <text evidence="7">Belongs to the binding-protein-dependent transport system permease family.</text>
</comment>
<accession>A0ABY8LUB8</accession>
<evidence type="ECO:0000256" key="3">
    <source>
        <dbReference type="ARBA" id="ARBA00022475"/>
    </source>
</evidence>
<name>A0ABY8LUB8_9BACT</name>
<feature type="transmembrane region" description="Helical" evidence="7">
    <location>
        <begin position="142"/>
        <end position="164"/>
    </location>
</feature>
<evidence type="ECO:0000313" key="10">
    <source>
        <dbReference type="Proteomes" id="UP001179842"/>
    </source>
</evidence>
<dbReference type="InterPro" id="IPR000515">
    <property type="entry name" value="MetI-like"/>
</dbReference>
<keyword evidence="2 7" id="KW-0813">Transport</keyword>
<proteinExistence type="inferred from homology"/>
<feature type="transmembrane region" description="Helical" evidence="7">
    <location>
        <begin position="246"/>
        <end position="270"/>
    </location>
</feature>
<dbReference type="PANTHER" id="PTHR30465">
    <property type="entry name" value="INNER MEMBRANE ABC TRANSPORTER"/>
    <property type="match status" value="1"/>
</dbReference>
<keyword evidence="10" id="KW-1185">Reference proteome</keyword>
<feature type="transmembrane region" description="Helical" evidence="7">
    <location>
        <begin position="108"/>
        <end position="130"/>
    </location>
</feature>
<dbReference type="RefSeq" id="WP_280102136.1">
    <property type="nucleotide sequence ID" value="NZ_CP122979.1"/>
</dbReference>
<dbReference type="Proteomes" id="UP001179842">
    <property type="component" value="Chromosome"/>
</dbReference>
<evidence type="ECO:0000313" key="9">
    <source>
        <dbReference type="EMBL" id="WGI36833.1"/>
    </source>
</evidence>
<feature type="transmembrane region" description="Helical" evidence="7">
    <location>
        <begin position="184"/>
        <end position="208"/>
    </location>
</feature>
<gene>
    <name evidence="9" type="ORF">QEG99_00940</name>
</gene>
<feature type="transmembrane region" description="Helical" evidence="7">
    <location>
        <begin position="9"/>
        <end position="26"/>
    </location>
</feature>
<evidence type="ECO:0000256" key="6">
    <source>
        <dbReference type="ARBA" id="ARBA00023136"/>
    </source>
</evidence>
<evidence type="ECO:0000256" key="4">
    <source>
        <dbReference type="ARBA" id="ARBA00022692"/>
    </source>
</evidence>
<dbReference type="Gene3D" id="1.10.3720.10">
    <property type="entry name" value="MetI-like"/>
    <property type="match status" value="1"/>
</dbReference>
<keyword evidence="3" id="KW-1003">Cell membrane</keyword>
<dbReference type="PROSITE" id="PS50928">
    <property type="entry name" value="ABC_TM1"/>
    <property type="match status" value="1"/>
</dbReference>
<dbReference type="CDD" id="cd06261">
    <property type="entry name" value="TM_PBP2"/>
    <property type="match status" value="1"/>
</dbReference>
<comment type="subcellular location">
    <subcellularLocation>
        <location evidence="1 7">Cell membrane</location>
        <topology evidence="1 7">Multi-pass membrane protein</topology>
    </subcellularLocation>
</comment>
<keyword evidence="6 7" id="KW-0472">Membrane</keyword>
<sequence length="365" mass="41594">MFRYFLKRLALAIITFLIILFVVYVIQSSFGKHPFTEAQLAQVSERLSPNSETKIDPLEFYGFTKDPVSRFFIWFKDFFFLGNPGVIYSDTSEYSQNIPKLFFEPLKWTFAVSIPAFLLSVILGITLGVISAYKRGKWQDTSIATFVTIFVALPSFVIAPFIILITSAMGLPFEFKDPRDVNGWLTAISLISPILVFTLSSLAGYTIFVRNQVVTVLTSNQVLIAKAKGLSKWNIFRKHVLRNASVILVGSLLFSYLSLLSGSIVLERFFRIPGSSTIIVSYTERGEINVIMFSLVFFTGLSMLTSIFADMSYAWMDPRIRIANSDNSKNYFNLFKKSRLRNKNYKLLLKNANNQEMEVEENEQL</sequence>
<evidence type="ECO:0000259" key="8">
    <source>
        <dbReference type="PROSITE" id="PS50928"/>
    </source>
</evidence>